<dbReference type="GeneID" id="18836099"/>
<name>R7SKT3_DICSQ</name>
<proteinExistence type="predicted"/>
<dbReference type="Proteomes" id="UP000053319">
    <property type="component" value="Unassembled WGS sequence"/>
</dbReference>
<sequence>MTFLGRSLLLRQNWAPSSSQESDPLVGYQDGQHRSIYALIKTIIQRAPPLGCDAIRSAGLPTTIIDGQLPVTTWEAL</sequence>
<dbReference type="HOGENOM" id="CLU_2638037_0_0_1"/>
<dbReference type="KEGG" id="dsq:DICSQDRAFT_141009"/>
<dbReference type="AlphaFoldDB" id="R7SKT3"/>
<gene>
    <name evidence="1" type="ORF">DICSQDRAFT_141009</name>
</gene>
<organism evidence="1 2">
    <name type="scientific">Dichomitus squalens (strain LYAD-421)</name>
    <name type="common">Western red white-rot fungus</name>
    <dbReference type="NCBI Taxonomy" id="732165"/>
    <lineage>
        <taxon>Eukaryota</taxon>
        <taxon>Fungi</taxon>
        <taxon>Dikarya</taxon>
        <taxon>Basidiomycota</taxon>
        <taxon>Agaricomycotina</taxon>
        <taxon>Agaricomycetes</taxon>
        <taxon>Polyporales</taxon>
        <taxon>Polyporaceae</taxon>
        <taxon>Dichomitus</taxon>
    </lineage>
</organism>
<dbReference type="RefSeq" id="XP_007370529.1">
    <property type="nucleotide sequence ID" value="XM_007370467.1"/>
</dbReference>
<protein>
    <submittedName>
        <fullName evidence="1">Uncharacterized protein</fullName>
    </submittedName>
</protein>
<evidence type="ECO:0000313" key="1">
    <source>
        <dbReference type="EMBL" id="EJF56756.1"/>
    </source>
</evidence>
<dbReference type="EMBL" id="JH719464">
    <property type="protein sequence ID" value="EJF56756.1"/>
    <property type="molecule type" value="Genomic_DNA"/>
</dbReference>
<reference evidence="1 2" key="1">
    <citation type="journal article" date="2012" name="Science">
        <title>The Paleozoic origin of enzymatic lignin decomposition reconstructed from 31 fungal genomes.</title>
        <authorList>
            <person name="Floudas D."/>
            <person name="Binder M."/>
            <person name="Riley R."/>
            <person name="Barry K."/>
            <person name="Blanchette R.A."/>
            <person name="Henrissat B."/>
            <person name="Martinez A.T."/>
            <person name="Otillar R."/>
            <person name="Spatafora J.W."/>
            <person name="Yadav J.S."/>
            <person name="Aerts A."/>
            <person name="Benoit I."/>
            <person name="Boyd A."/>
            <person name="Carlson A."/>
            <person name="Copeland A."/>
            <person name="Coutinho P.M."/>
            <person name="de Vries R.P."/>
            <person name="Ferreira P."/>
            <person name="Findley K."/>
            <person name="Foster B."/>
            <person name="Gaskell J."/>
            <person name="Glotzer D."/>
            <person name="Gorecki P."/>
            <person name="Heitman J."/>
            <person name="Hesse C."/>
            <person name="Hori C."/>
            <person name="Igarashi K."/>
            <person name="Jurgens J.A."/>
            <person name="Kallen N."/>
            <person name="Kersten P."/>
            <person name="Kohler A."/>
            <person name="Kuees U."/>
            <person name="Kumar T.K.A."/>
            <person name="Kuo A."/>
            <person name="LaButti K."/>
            <person name="Larrondo L.F."/>
            <person name="Lindquist E."/>
            <person name="Ling A."/>
            <person name="Lombard V."/>
            <person name="Lucas S."/>
            <person name="Lundell T."/>
            <person name="Martin R."/>
            <person name="McLaughlin D.J."/>
            <person name="Morgenstern I."/>
            <person name="Morin E."/>
            <person name="Murat C."/>
            <person name="Nagy L.G."/>
            <person name="Nolan M."/>
            <person name="Ohm R.A."/>
            <person name="Patyshakuliyeva A."/>
            <person name="Rokas A."/>
            <person name="Ruiz-Duenas F.J."/>
            <person name="Sabat G."/>
            <person name="Salamov A."/>
            <person name="Samejima M."/>
            <person name="Schmutz J."/>
            <person name="Slot J.C."/>
            <person name="St John F."/>
            <person name="Stenlid J."/>
            <person name="Sun H."/>
            <person name="Sun S."/>
            <person name="Syed K."/>
            <person name="Tsang A."/>
            <person name="Wiebenga A."/>
            <person name="Young D."/>
            <person name="Pisabarro A."/>
            <person name="Eastwood D.C."/>
            <person name="Martin F."/>
            <person name="Cullen D."/>
            <person name="Grigoriev I.V."/>
            <person name="Hibbett D.S."/>
        </authorList>
    </citation>
    <scope>NUCLEOTIDE SEQUENCE [LARGE SCALE GENOMIC DNA]</scope>
    <source>
        <strain evidence="1 2">LYAD-421 SS1</strain>
    </source>
</reference>
<accession>R7SKT3</accession>
<evidence type="ECO:0000313" key="2">
    <source>
        <dbReference type="Proteomes" id="UP000053319"/>
    </source>
</evidence>